<dbReference type="WBParaSite" id="nRc.2.0.1.t03133-RA">
    <property type="protein sequence ID" value="nRc.2.0.1.t03133-RA"/>
    <property type="gene ID" value="nRc.2.0.1.g03133"/>
</dbReference>
<dbReference type="AlphaFoldDB" id="A0A915HME6"/>
<evidence type="ECO:0000313" key="1">
    <source>
        <dbReference type="Proteomes" id="UP000887565"/>
    </source>
</evidence>
<reference evidence="2" key="1">
    <citation type="submission" date="2022-11" db="UniProtKB">
        <authorList>
            <consortium name="WormBaseParasite"/>
        </authorList>
    </citation>
    <scope>IDENTIFICATION</scope>
</reference>
<keyword evidence="1" id="KW-1185">Reference proteome</keyword>
<protein>
    <submittedName>
        <fullName evidence="2">Uncharacterized protein</fullName>
    </submittedName>
</protein>
<organism evidence="1 2">
    <name type="scientific">Romanomermis culicivorax</name>
    <name type="common">Nematode worm</name>
    <dbReference type="NCBI Taxonomy" id="13658"/>
    <lineage>
        <taxon>Eukaryota</taxon>
        <taxon>Metazoa</taxon>
        <taxon>Ecdysozoa</taxon>
        <taxon>Nematoda</taxon>
        <taxon>Enoplea</taxon>
        <taxon>Dorylaimia</taxon>
        <taxon>Mermithida</taxon>
        <taxon>Mermithoidea</taxon>
        <taxon>Mermithidae</taxon>
        <taxon>Romanomermis</taxon>
    </lineage>
</organism>
<accession>A0A915HME6</accession>
<evidence type="ECO:0000313" key="2">
    <source>
        <dbReference type="WBParaSite" id="nRc.2.0.1.t03133-RA"/>
    </source>
</evidence>
<dbReference type="Proteomes" id="UP000887565">
    <property type="component" value="Unplaced"/>
</dbReference>
<sequence length="90" mass="10492">MFLSELRLFDMLRDDATLWHTWTNAVGSSGTRQPKNWLVPESSCGCQVKQRSDSTRSMYRQWLSALRGKNQNHVPFLKIKGIRAKRNLLK</sequence>
<name>A0A915HME6_ROMCU</name>
<proteinExistence type="predicted"/>